<keyword evidence="7" id="KW-0812">Transmembrane</keyword>
<evidence type="ECO:0000313" key="9">
    <source>
        <dbReference type="EMBL" id="KJH73033.1"/>
    </source>
</evidence>
<comment type="caution">
    <text evidence="9">The sequence shown here is derived from an EMBL/GenBank/DDBJ whole genome shotgun (WGS) entry which is preliminary data.</text>
</comment>
<organism evidence="9 10">
    <name type="scientific">Aliterella atlantica CENA595</name>
    <dbReference type="NCBI Taxonomy" id="1618023"/>
    <lineage>
        <taxon>Bacteria</taxon>
        <taxon>Bacillati</taxon>
        <taxon>Cyanobacteriota</taxon>
        <taxon>Cyanophyceae</taxon>
        <taxon>Chroococcidiopsidales</taxon>
        <taxon>Aliterellaceae</taxon>
        <taxon>Aliterella</taxon>
    </lineage>
</organism>
<evidence type="ECO:0000256" key="4">
    <source>
        <dbReference type="ARBA" id="ARBA00022833"/>
    </source>
</evidence>
<feature type="domain" description="Peptidase M48" evidence="8">
    <location>
        <begin position="93"/>
        <end position="250"/>
    </location>
</feature>
<dbReference type="GO" id="GO:0046872">
    <property type="term" value="F:metal ion binding"/>
    <property type="evidence" value="ECO:0007669"/>
    <property type="project" value="UniProtKB-KW"/>
</dbReference>
<evidence type="ECO:0000256" key="1">
    <source>
        <dbReference type="ARBA" id="ARBA00022670"/>
    </source>
</evidence>
<dbReference type="AlphaFoldDB" id="A0A0D8ZW77"/>
<evidence type="ECO:0000259" key="8">
    <source>
        <dbReference type="Pfam" id="PF01435"/>
    </source>
</evidence>
<dbReference type="InterPro" id="IPR051156">
    <property type="entry name" value="Mito/Outer_Membr_Metalloprot"/>
</dbReference>
<comment type="cofactor">
    <cofactor evidence="6">
        <name>Zn(2+)</name>
        <dbReference type="ChEBI" id="CHEBI:29105"/>
    </cofactor>
    <text evidence="6">Binds 1 zinc ion per subunit.</text>
</comment>
<evidence type="ECO:0000313" key="10">
    <source>
        <dbReference type="Proteomes" id="UP000032452"/>
    </source>
</evidence>
<dbReference type="PANTHER" id="PTHR22726">
    <property type="entry name" value="METALLOENDOPEPTIDASE OMA1"/>
    <property type="match status" value="1"/>
</dbReference>
<keyword evidence="1 6" id="KW-0645">Protease</keyword>
<dbReference type="CDD" id="cd07332">
    <property type="entry name" value="M48C_Oma1_like"/>
    <property type="match status" value="1"/>
</dbReference>
<dbReference type="RefSeq" id="WP_045053125.1">
    <property type="nucleotide sequence ID" value="NZ_CAWMDP010000059.1"/>
</dbReference>
<evidence type="ECO:0000256" key="5">
    <source>
        <dbReference type="ARBA" id="ARBA00023049"/>
    </source>
</evidence>
<keyword evidence="2" id="KW-0479">Metal-binding</keyword>
<dbReference type="GO" id="GO:0004222">
    <property type="term" value="F:metalloendopeptidase activity"/>
    <property type="evidence" value="ECO:0007669"/>
    <property type="project" value="InterPro"/>
</dbReference>
<gene>
    <name evidence="9" type="ORF">UH38_02885</name>
</gene>
<dbReference type="PATRIC" id="fig|1618023.3.peg.5047"/>
<dbReference type="EMBL" id="JYON01000002">
    <property type="protein sequence ID" value="KJH73033.1"/>
    <property type="molecule type" value="Genomic_DNA"/>
</dbReference>
<name>A0A0D8ZW77_9CYAN</name>
<keyword evidence="5 6" id="KW-0482">Metalloprotease</keyword>
<reference evidence="9 10" key="1">
    <citation type="submission" date="2015-02" db="EMBL/GenBank/DDBJ databases">
        <title>Draft genome of a novel marine cyanobacterium (Chroococcales) isolated from South Atlantic Ocean.</title>
        <authorList>
            <person name="Rigonato J."/>
            <person name="Alvarenga D.O."/>
            <person name="Branco L.H."/>
            <person name="Varani A.M."/>
            <person name="Brandini F.P."/>
            <person name="Fiore M.F."/>
        </authorList>
    </citation>
    <scope>NUCLEOTIDE SEQUENCE [LARGE SCALE GENOMIC DNA]</scope>
    <source>
        <strain evidence="9 10">CENA595</strain>
    </source>
</reference>
<dbReference type="GO" id="GO:0016020">
    <property type="term" value="C:membrane"/>
    <property type="evidence" value="ECO:0007669"/>
    <property type="project" value="TreeGrafter"/>
</dbReference>
<accession>A0A0D8ZW77</accession>
<comment type="similarity">
    <text evidence="6">Belongs to the peptidase M48 family.</text>
</comment>
<proteinExistence type="inferred from homology"/>
<dbReference type="InterPro" id="IPR001915">
    <property type="entry name" value="Peptidase_M48"/>
</dbReference>
<sequence>MSSKSANYSSRNPPPSNRQLLIVFGIFTGLIVGVIWLVMWVASSLIWLIPPSVEQQLGALIVPAYERLAAPTPAQNTLNELLNRLETKLPPEQRQNRDYQVLYIPEDTVNALAIPGDRIIIYAGLLKQAQSENELMMVLGHELGHFAHRDHLRSLGRSVLMQIAIAYFLGDAGWIQSAAASGIAAISNAQYSQSQESQADEVGLTLLQKTYGHVAGATDFFARLSQKQKVDVDFLATHPAPGRRVKELQRLIKQQGYQLGNKSPLPPTLR</sequence>
<dbReference type="GO" id="GO:0051603">
    <property type="term" value="P:proteolysis involved in protein catabolic process"/>
    <property type="evidence" value="ECO:0007669"/>
    <property type="project" value="TreeGrafter"/>
</dbReference>
<dbReference type="STRING" id="1618023.UH38_02885"/>
<evidence type="ECO:0000256" key="2">
    <source>
        <dbReference type="ARBA" id="ARBA00022723"/>
    </source>
</evidence>
<keyword evidence="7" id="KW-1133">Transmembrane helix</keyword>
<evidence type="ECO:0000256" key="6">
    <source>
        <dbReference type="RuleBase" id="RU003983"/>
    </source>
</evidence>
<keyword evidence="3 6" id="KW-0378">Hydrolase</keyword>
<feature type="transmembrane region" description="Helical" evidence="7">
    <location>
        <begin position="20"/>
        <end position="49"/>
    </location>
</feature>
<dbReference type="PANTHER" id="PTHR22726:SF1">
    <property type="entry name" value="METALLOENDOPEPTIDASE OMA1, MITOCHONDRIAL"/>
    <property type="match status" value="1"/>
</dbReference>
<dbReference type="OrthoDB" id="9810445at2"/>
<evidence type="ECO:0000256" key="3">
    <source>
        <dbReference type="ARBA" id="ARBA00022801"/>
    </source>
</evidence>
<dbReference type="Pfam" id="PF01435">
    <property type="entry name" value="Peptidase_M48"/>
    <property type="match status" value="1"/>
</dbReference>
<evidence type="ECO:0000256" key="7">
    <source>
        <dbReference type="SAM" id="Phobius"/>
    </source>
</evidence>
<keyword evidence="4 6" id="KW-0862">Zinc</keyword>
<keyword evidence="10" id="KW-1185">Reference proteome</keyword>
<dbReference type="Proteomes" id="UP000032452">
    <property type="component" value="Unassembled WGS sequence"/>
</dbReference>
<dbReference type="Gene3D" id="3.30.2010.10">
    <property type="entry name" value="Metalloproteases ('zincins'), catalytic domain"/>
    <property type="match status" value="1"/>
</dbReference>
<protein>
    <submittedName>
        <fullName evidence="9">Peptidase M48</fullName>
    </submittedName>
</protein>
<keyword evidence="7" id="KW-0472">Membrane</keyword>